<comment type="caution">
    <text evidence="3">The sequence shown here is derived from an EMBL/GenBank/DDBJ whole genome shotgun (WGS) entry which is preliminary data.</text>
</comment>
<feature type="chain" id="PRO_5036474156" evidence="2">
    <location>
        <begin position="19"/>
        <end position="109"/>
    </location>
</feature>
<evidence type="ECO:0000256" key="2">
    <source>
        <dbReference type="SAM" id="SignalP"/>
    </source>
</evidence>
<keyword evidence="2" id="KW-0732">Signal</keyword>
<reference evidence="3" key="1">
    <citation type="submission" date="2020-08" db="EMBL/GenBank/DDBJ databases">
        <title>Multicomponent nature underlies the extraordinary mechanical properties of spider dragline silk.</title>
        <authorList>
            <person name="Kono N."/>
            <person name="Nakamura H."/>
            <person name="Mori M."/>
            <person name="Yoshida Y."/>
            <person name="Ohtoshi R."/>
            <person name="Malay A.D."/>
            <person name="Moran D.A.P."/>
            <person name="Tomita M."/>
            <person name="Numata K."/>
            <person name="Arakawa K."/>
        </authorList>
    </citation>
    <scope>NUCLEOTIDE SEQUENCE</scope>
</reference>
<evidence type="ECO:0000256" key="1">
    <source>
        <dbReference type="SAM" id="MobiDB-lite"/>
    </source>
</evidence>
<sequence>MHIFKWINFLILLKRHLIFPNAYLRCIILAHRSRENGFISSAIPVRVKTTQQQSKNLLSYSELNYKVSLTVRERSESFPTRPDPSQTRETSDTFVYKHSKRGHLDLIPP</sequence>
<keyword evidence="4" id="KW-1185">Reference proteome</keyword>
<feature type="signal peptide" evidence="2">
    <location>
        <begin position="1"/>
        <end position="18"/>
    </location>
</feature>
<protein>
    <submittedName>
        <fullName evidence="3">Uncharacterized protein</fullName>
    </submittedName>
</protein>
<proteinExistence type="predicted"/>
<name>A0A8X6P5Y2_NEPPI</name>
<dbReference type="EMBL" id="BMAW01112552">
    <property type="protein sequence ID" value="GFT53163.1"/>
    <property type="molecule type" value="Genomic_DNA"/>
</dbReference>
<organism evidence="3 4">
    <name type="scientific">Nephila pilipes</name>
    <name type="common">Giant wood spider</name>
    <name type="synonym">Nephila maculata</name>
    <dbReference type="NCBI Taxonomy" id="299642"/>
    <lineage>
        <taxon>Eukaryota</taxon>
        <taxon>Metazoa</taxon>
        <taxon>Ecdysozoa</taxon>
        <taxon>Arthropoda</taxon>
        <taxon>Chelicerata</taxon>
        <taxon>Arachnida</taxon>
        <taxon>Araneae</taxon>
        <taxon>Araneomorphae</taxon>
        <taxon>Entelegynae</taxon>
        <taxon>Araneoidea</taxon>
        <taxon>Nephilidae</taxon>
        <taxon>Nephila</taxon>
    </lineage>
</organism>
<dbReference type="AlphaFoldDB" id="A0A8X6P5Y2"/>
<evidence type="ECO:0000313" key="3">
    <source>
        <dbReference type="EMBL" id="GFT53163.1"/>
    </source>
</evidence>
<accession>A0A8X6P5Y2</accession>
<feature type="region of interest" description="Disordered" evidence="1">
    <location>
        <begin position="73"/>
        <end position="94"/>
    </location>
</feature>
<gene>
    <name evidence="3" type="ORF">NPIL_423901</name>
</gene>
<evidence type="ECO:0000313" key="4">
    <source>
        <dbReference type="Proteomes" id="UP000887013"/>
    </source>
</evidence>
<dbReference type="Proteomes" id="UP000887013">
    <property type="component" value="Unassembled WGS sequence"/>
</dbReference>